<accession>W8RQX3</accession>
<keyword evidence="3 6" id="KW-0489">Methyltransferase</keyword>
<feature type="binding site" evidence="6">
    <location>
        <position position="78"/>
    </location>
    <ligand>
        <name>S-adenosyl-L-methionine</name>
        <dbReference type="ChEBI" id="CHEBI:59789"/>
    </ligand>
</feature>
<dbReference type="InterPro" id="IPR003682">
    <property type="entry name" value="rRNA_ssu_MeTfrase_G"/>
</dbReference>
<evidence type="ECO:0000313" key="7">
    <source>
        <dbReference type="EMBL" id="AHM03453.1"/>
    </source>
</evidence>
<sequence>MTEDAARARLFSGVSRETSEKLIAYHTALLKWQKAINLISPSTLGTAWERHFLDSAQVFEAATKTEGKWLDLGSGGGFPGMVCAILASEKAPQLSFTFIESDIRKCSFLREVGRQVGASVNVLSRRIEDAPPQRADVISARALVNLDQLLGYAHRHLAPDGECLFQKGAAYREELASAQANWQTDADCIPSTTAADAAILRIGNISHV</sequence>
<evidence type="ECO:0000256" key="2">
    <source>
        <dbReference type="ARBA" id="ARBA00022552"/>
    </source>
</evidence>
<comment type="function">
    <text evidence="6">Specifically methylates the N7 position of guanine in position 527 of 16S rRNA.</text>
</comment>
<dbReference type="PIRSF" id="PIRSF003078">
    <property type="entry name" value="GidB"/>
    <property type="match status" value="1"/>
</dbReference>
<keyword evidence="5 6" id="KW-0949">S-adenosyl-L-methionine</keyword>
<dbReference type="Pfam" id="PF02527">
    <property type="entry name" value="GidB"/>
    <property type="match status" value="1"/>
</dbReference>
<dbReference type="AlphaFoldDB" id="W8RQX3"/>
<dbReference type="STRING" id="1294273.roselon_01056"/>
<evidence type="ECO:0000256" key="6">
    <source>
        <dbReference type="HAMAP-Rule" id="MF_00074"/>
    </source>
</evidence>
<dbReference type="eggNOG" id="COG0357">
    <property type="taxonomic scope" value="Bacteria"/>
</dbReference>
<gene>
    <name evidence="6" type="primary">rsmG</name>
    <name evidence="7" type="ORF">roselon_01056</name>
</gene>
<dbReference type="SUPFAM" id="SSF53335">
    <property type="entry name" value="S-adenosyl-L-methionine-dependent methyltransferases"/>
    <property type="match status" value="1"/>
</dbReference>
<keyword evidence="1 6" id="KW-0963">Cytoplasm</keyword>
<evidence type="ECO:0000256" key="1">
    <source>
        <dbReference type="ARBA" id="ARBA00022490"/>
    </source>
</evidence>
<evidence type="ECO:0000256" key="4">
    <source>
        <dbReference type="ARBA" id="ARBA00022679"/>
    </source>
</evidence>
<proteinExistence type="inferred from homology"/>
<dbReference type="GO" id="GO:0005829">
    <property type="term" value="C:cytosol"/>
    <property type="evidence" value="ECO:0007669"/>
    <property type="project" value="TreeGrafter"/>
</dbReference>
<dbReference type="NCBIfam" id="TIGR00138">
    <property type="entry name" value="rsmG_gidB"/>
    <property type="match status" value="1"/>
</dbReference>
<organism evidence="7 8">
    <name type="scientific">Roseicyclus elongatus DSM 19469</name>
    <dbReference type="NCBI Taxonomy" id="1294273"/>
    <lineage>
        <taxon>Bacteria</taxon>
        <taxon>Pseudomonadati</taxon>
        <taxon>Pseudomonadota</taxon>
        <taxon>Alphaproteobacteria</taxon>
        <taxon>Rhodobacterales</taxon>
        <taxon>Roseobacteraceae</taxon>
        <taxon>Roseicyclus</taxon>
    </lineage>
</organism>
<dbReference type="RefSeq" id="WP_025311324.1">
    <property type="nucleotide sequence ID" value="NZ_CP004372.1"/>
</dbReference>
<comment type="catalytic activity">
    <reaction evidence="6">
        <text>guanosine(527) in 16S rRNA + S-adenosyl-L-methionine = N(7)-methylguanosine(527) in 16S rRNA + S-adenosyl-L-homocysteine</text>
        <dbReference type="Rhea" id="RHEA:42732"/>
        <dbReference type="Rhea" id="RHEA-COMP:10209"/>
        <dbReference type="Rhea" id="RHEA-COMP:10210"/>
        <dbReference type="ChEBI" id="CHEBI:57856"/>
        <dbReference type="ChEBI" id="CHEBI:59789"/>
        <dbReference type="ChEBI" id="CHEBI:74269"/>
        <dbReference type="ChEBI" id="CHEBI:74480"/>
        <dbReference type="EC" id="2.1.1.170"/>
    </reaction>
</comment>
<keyword evidence="2 6" id="KW-0698">rRNA processing</keyword>
<dbReference type="EMBL" id="CP004372">
    <property type="protein sequence ID" value="AHM03453.1"/>
    <property type="molecule type" value="Genomic_DNA"/>
</dbReference>
<keyword evidence="8" id="KW-1185">Reference proteome</keyword>
<comment type="caution">
    <text evidence="6">Lacks conserved residue(s) required for the propagation of feature annotation.</text>
</comment>
<dbReference type="Gene3D" id="3.40.50.150">
    <property type="entry name" value="Vaccinia Virus protein VP39"/>
    <property type="match status" value="1"/>
</dbReference>
<feature type="binding site" evidence="6">
    <location>
        <position position="141"/>
    </location>
    <ligand>
        <name>S-adenosyl-L-methionine</name>
        <dbReference type="ChEBI" id="CHEBI:59789"/>
    </ligand>
</feature>
<dbReference type="HOGENOM" id="CLU_065341_1_1_5"/>
<dbReference type="GO" id="GO:0070043">
    <property type="term" value="F:rRNA (guanine-N7-)-methyltransferase activity"/>
    <property type="evidence" value="ECO:0007669"/>
    <property type="project" value="UniProtKB-UniRule"/>
</dbReference>
<keyword evidence="4 6" id="KW-0808">Transferase</keyword>
<reference evidence="7 8" key="1">
    <citation type="submission" date="2013-03" db="EMBL/GenBank/DDBJ databases">
        <authorList>
            <person name="Fiebig A."/>
            <person name="Goeker M."/>
            <person name="Klenk H.-P.P."/>
        </authorList>
    </citation>
    <scope>NUCLEOTIDE SEQUENCE [LARGE SCALE GENOMIC DNA]</scope>
    <source>
        <strain evidence="8">DSM 19469</strain>
    </source>
</reference>
<name>W8RQX3_9RHOB</name>
<dbReference type="OrthoDB" id="9808773at2"/>
<evidence type="ECO:0000256" key="5">
    <source>
        <dbReference type="ARBA" id="ARBA00022691"/>
    </source>
</evidence>
<protein>
    <recommendedName>
        <fullName evidence="6">Ribosomal RNA small subunit methyltransferase G</fullName>
        <ecNumber evidence="6">2.1.1.170</ecNumber>
    </recommendedName>
    <alternativeName>
        <fullName evidence="6">16S rRNA 7-methylguanosine methyltransferase</fullName>
        <shortName evidence="6">16S rRNA m7G methyltransferase</shortName>
    </alternativeName>
</protein>
<dbReference type="EC" id="2.1.1.170" evidence="6"/>
<evidence type="ECO:0000256" key="3">
    <source>
        <dbReference type="ARBA" id="ARBA00022603"/>
    </source>
</evidence>
<dbReference type="KEGG" id="red:roselon_01056"/>
<feature type="binding site" evidence="6">
    <location>
        <begin position="127"/>
        <end position="128"/>
    </location>
    <ligand>
        <name>S-adenosyl-L-methionine</name>
        <dbReference type="ChEBI" id="CHEBI:59789"/>
    </ligand>
</feature>
<dbReference type="HAMAP" id="MF_00074">
    <property type="entry name" value="16SrRNA_methyltr_G"/>
    <property type="match status" value="1"/>
</dbReference>
<dbReference type="InterPro" id="IPR029063">
    <property type="entry name" value="SAM-dependent_MTases_sf"/>
</dbReference>
<comment type="similarity">
    <text evidence="6">Belongs to the methyltransferase superfamily. RNA methyltransferase RsmG family.</text>
</comment>
<dbReference type="PANTHER" id="PTHR31760">
    <property type="entry name" value="S-ADENOSYL-L-METHIONINE-DEPENDENT METHYLTRANSFERASES SUPERFAMILY PROTEIN"/>
    <property type="match status" value="1"/>
</dbReference>
<dbReference type="PATRIC" id="fig|1294273.3.peg.1034"/>
<evidence type="ECO:0000313" key="8">
    <source>
        <dbReference type="Proteomes" id="UP000019593"/>
    </source>
</evidence>
<dbReference type="Proteomes" id="UP000019593">
    <property type="component" value="Chromosome"/>
</dbReference>
<feature type="binding site" evidence="6">
    <location>
        <position position="73"/>
    </location>
    <ligand>
        <name>S-adenosyl-L-methionine</name>
        <dbReference type="ChEBI" id="CHEBI:59789"/>
    </ligand>
</feature>
<comment type="subcellular location">
    <subcellularLocation>
        <location evidence="6">Cytoplasm</location>
    </subcellularLocation>
</comment>
<dbReference type="PANTHER" id="PTHR31760:SF0">
    <property type="entry name" value="S-ADENOSYL-L-METHIONINE-DEPENDENT METHYLTRANSFERASES SUPERFAMILY PROTEIN"/>
    <property type="match status" value="1"/>
</dbReference>